<keyword evidence="1" id="KW-0645">Protease</keyword>
<evidence type="ECO:0000256" key="1">
    <source>
        <dbReference type="ARBA" id="ARBA00022670"/>
    </source>
</evidence>
<dbReference type="GO" id="GO:0004197">
    <property type="term" value="F:cysteine-type endopeptidase activity"/>
    <property type="evidence" value="ECO:0007669"/>
    <property type="project" value="InterPro"/>
</dbReference>
<dbReference type="AlphaFoldDB" id="A0A1N7MTN3"/>
<evidence type="ECO:0000256" key="2">
    <source>
        <dbReference type="ARBA" id="ARBA00022801"/>
    </source>
</evidence>
<feature type="domain" description="Peptidase C58 YopT-type" evidence="4">
    <location>
        <begin position="164"/>
        <end position="210"/>
    </location>
</feature>
<evidence type="ECO:0000256" key="3">
    <source>
        <dbReference type="ARBA" id="ARBA00022807"/>
    </source>
</evidence>
<proteinExistence type="predicted"/>
<sequence length="219" mass="24665">MGMKDFILAENAGKQAWQIITGDFYALGKASNFSGVCMTLVIQWFIELKFANGVAPDTLARYMLHGNFRRYGYSTVFKMQDHYGTIGDRSFVRHLSGAALECDNPENAASAAAHWRLVREKIYGIQRDSEAVQLVMNPQPYSGLLGLYGNNSWLIRKLGSPRWAHAVGIHCNGQKTYIFDPNYGVAIFDAQQWGPISQFFTAMWSDYKMNRGDLADITL</sequence>
<keyword evidence="6" id="KW-1185">Reference proteome</keyword>
<reference evidence="5 6" key="1">
    <citation type="submission" date="2017-01" db="EMBL/GenBank/DDBJ databases">
        <authorList>
            <person name="Mah S.A."/>
            <person name="Swanson W.J."/>
            <person name="Moy G.W."/>
            <person name="Vacquier V.D."/>
        </authorList>
    </citation>
    <scope>NUCLEOTIDE SEQUENCE [LARGE SCALE GENOMIC DNA]</scope>
    <source>
        <strain evidence="5 6">DSM 11589</strain>
    </source>
</reference>
<organism evidence="5 6">
    <name type="scientific">Insolitispirillum peregrinum</name>
    <dbReference type="NCBI Taxonomy" id="80876"/>
    <lineage>
        <taxon>Bacteria</taxon>
        <taxon>Pseudomonadati</taxon>
        <taxon>Pseudomonadota</taxon>
        <taxon>Alphaproteobacteria</taxon>
        <taxon>Rhodospirillales</taxon>
        <taxon>Novispirillaceae</taxon>
        <taxon>Insolitispirillum</taxon>
    </lineage>
</organism>
<gene>
    <name evidence="5" type="ORF">SAMN05421779_104350</name>
</gene>
<dbReference type="EMBL" id="FTOA01000004">
    <property type="protein sequence ID" value="SIS89504.1"/>
    <property type="molecule type" value="Genomic_DNA"/>
</dbReference>
<evidence type="ECO:0000313" key="6">
    <source>
        <dbReference type="Proteomes" id="UP000185678"/>
    </source>
</evidence>
<dbReference type="Gene3D" id="3.90.70.20">
    <property type="match status" value="1"/>
</dbReference>
<dbReference type="STRING" id="80876.SAMN05421779_104350"/>
<keyword evidence="2" id="KW-0378">Hydrolase</keyword>
<accession>A0A1N7MTN3</accession>
<evidence type="ECO:0000259" key="4">
    <source>
        <dbReference type="Pfam" id="PF03543"/>
    </source>
</evidence>
<keyword evidence="3" id="KW-0788">Thiol protease</keyword>
<dbReference type="GO" id="GO:0006508">
    <property type="term" value="P:proteolysis"/>
    <property type="evidence" value="ECO:0007669"/>
    <property type="project" value="UniProtKB-KW"/>
</dbReference>
<dbReference type="InterPro" id="IPR006473">
    <property type="entry name" value="Peptidase_C58_Yopt"/>
</dbReference>
<dbReference type="SUPFAM" id="SSF54001">
    <property type="entry name" value="Cysteine proteinases"/>
    <property type="match status" value="1"/>
</dbReference>
<evidence type="ECO:0000313" key="5">
    <source>
        <dbReference type="EMBL" id="SIS89504.1"/>
    </source>
</evidence>
<dbReference type="Proteomes" id="UP000185678">
    <property type="component" value="Unassembled WGS sequence"/>
</dbReference>
<protein>
    <submittedName>
        <fullName evidence="5">Virulence surface antigen</fullName>
    </submittedName>
</protein>
<name>A0A1N7MTN3_9PROT</name>
<dbReference type="Pfam" id="PF03543">
    <property type="entry name" value="Peptidase_C58"/>
    <property type="match status" value="1"/>
</dbReference>
<dbReference type="InterPro" id="IPR038765">
    <property type="entry name" value="Papain-like_cys_pep_sf"/>
</dbReference>